<feature type="region of interest" description="Disordered" evidence="1">
    <location>
        <begin position="466"/>
        <end position="676"/>
    </location>
</feature>
<sequence>MKKTLCTDKWFEICYSIISAPDKLITEDVMYTQIQIIWFLRRILLEHNGPKEWRRTAGSQLLALIGRLWLETHPSDPALRPNQQAFSPMADEEEIDNRWRAAATASYTGAVCGALVQLMRQLHDAPQWHSPVAALLLDKLRVAAQMSRCPEHRWRWRPRQLHGAARGALLQLMRQLHDAPQWHSPVAALLRDKTRLAAQMIATDWHWWPQVSDDSDQSVKHAPPTLEACLVAGALGVVGGAEFRVRIGQRVLTGSPSRPAIVTQFTPRAKIMLLHDDNTVSKVEMGGLMNAESERLPHPLGGGESALRVCAALLGAPPPPPGARPCHLPAEVDVYTLRRQQMELLTLCAVRGLLTNRTRLRKVLMQPPDNGIMNRSDSSEGTEGTLLRRLLGVATRPSPLSAAHTPAELAAAALAVAQQLAHHATLKCRAEGGTLSAAHTLAELAAAALAVAQQLAHHATLKCRAEGESTQSPCRHSEGTGGPLSAAHTPAELAAATRHSSVERRTQRGYRRPAVGRAHPGRARRRHATLKCRAEGESTQSPCRHSEGTGGPLSAAHTPAELAAATRHSSVERRRGYRRPAVGRAHPGRARRRHATLKCRAEGESTQSPCRHSEGTGGPLSAAHTPAELAAATRHSSVERRVSPLSRHVDTARVQEARCRPRTPRPSSPPPRDTQV</sequence>
<feature type="compositionally biased region" description="Low complexity" evidence="1">
    <location>
        <begin position="486"/>
        <end position="496"/>
    </location>
</feature>
<comment type="caution">
    <text evidence="2">The sequence shown here is derived from an EMBL/GenBank/DDBJ whole genome shotgun (WGS) entry which is preliminary data.</text>
</comment>
<keyword evidence="3" id="KW-1185">Reference proteome</keyword>
<evidence type="ECO:0000313" key="2">
    <source>
        <dbReference type="EMBL" id="CAG9110142.1"/>
    </source>
</evidence>
<organism evidence="2 3">
    <name type="scientific">Plutella xylostella</name>
    <name type="common">Diamondback moth</name>
    <name type="synonym">Plutella maculipennis</name>
    <dbReference type="NCBI Taxonomy" id="51655"/>
    <lineage>
        <taxon>Eukaryota</taxon>
        <taxon>Metazoa</taxon>
        <taxon>Ecdysozoa</taxon>
        <taxon>Arthropoda</taxon>
        <taxon>Hexapoda</taxon>
        <taxon>Insecta</taxon>
        <taxon>Pterygota</taxon>
        <taxon>Neoptera</taxon>
        <taxon>Endopterygota</taxon>
        <taxon>Lepidoptera</taxon>
        <taxon>Glossata</taxon>
        <taxon>Ditrysia</taxon>
        <taxon>Yponomeutoidea</taxon>
        <taxon>Plutellidae</taxon>
        <taxon>Plutella</taxon>
    </lineage>
</organism>
<name>A0A8S4E4W4_PLUXY</name>
<feature type="compositionally biased region" description="Basic residues" evidence="1">
    <location>
        <begin position="586"/>
        <end position="597"/>
    </location>
</feature>
<evidence type="ECO:0000256" key="1">
    <source>
        <dbReference type="SAM" id="MobiDB-lite"/>
    </source>
</evidence>
<evidence type="ECO:0000313" key="3">
    <source>
        <dbReference type="Proteomes" id="UP000653454"/>
    </source>
</evidence>
<dbReference type="Proteomes" id="UP000653454">
    <property type="component" value="Unassembled WGS sequence"/>
</dbReference>
<gene>
    <name evidence="2" type="ORF">PLXY2_LOCUS4486</name>
</gene>
<feature type="compositionally biased region" description="Basic residues" evidence="1">
    <location>
        <begin position="519"/>
        <end position="530"/>
    </location>
</feature>
<dbReference type="AlphaFoldDB" id="A0A8S4E4W4"/>
<reference evidence="2" key="1">
    <citation type="submission" date="2020-11" db="EMBL/GenBank/DDBJ databases">
        <authorList>
            <person name="Whiteford S."/>
        </authorList>
    </citation>
    <scope>NUCLEOTIDE SEQUENCE</scope>
</reference>
<feature type="compositionally biased region" description="Pro residues" evidence="1">
    <location>
        <begin position="664"/>
        <end position="676"/>
    </location>
</feature>
<feature type="compositionally biased region" description="Low complexity" evidence="1">
    <location>
        <begin position="555"/>
        <end position="565"/>
    </location>
</feature>
<protein>
    <submittedName>
        <fullName evidence="2">(diamondback moth) hypothetical protein</fullName>
    </submittedName>
</protein>
<feature type="compositionally biased region" description="Low complexity" evidence="1">
    <location>
        <begin position="622"/>
        <end position="632"/>
    </location>
</feature>
<dbReference type="EMBL" id="CAJHNJ030000012">
    <property type="protein sequence ID" value="CAG9110142.1"/>
    <property type="molecule type" value="Genomic_DNA"/>
</dbReference>
<proteinExistence type="predicted"/>
<feature type="compositionally biased region" description="Basic and acidic residues" evidence="1">
    <location>
        <begin position="636"/>
        <end position="659"/>
    </location>
</feature>
<accession>A0A8S4E4W4</accession>